<dbReference type="InterPro" id="IPR036890">
    <property type="entry name" value="HATPase_C_sf"/>
</dbReference>
<comment type="catalytic activity">
    <reaction evidence="1">
        <text>ATP + protein L-histidine = ADP + protein N-phospho-L-histidine.</text>
        <dbReference type="EC" id="2.7.13.3"/>
    </reaction>
</comment>
<dbReference type="SUPFAM" id="SSF55874">
    <property type="entry name" value="ATPase domain of HSP90 chaperone/DNA topoisomerase II/histidine kinase"/>
    <property type="match status" value="1"/>
</dbReference>
<keyword evidence="11" id="KW-1185">Reference proteome</keyword>
<evidence type="ECO:0000259" key="9">
    <source>
        <dbReference type="PROSITE" id="PS50110"/>
    </source>
</evidence>
<dbReference type="SUPFAM" id="SSF47384">
    <property type="entry name" value="Homodimeric domain of signal transducing histidine kinase"/>
    <property type="match status" value="1"/>
</dbReference>
<dbReference type="Pfam" id="PF00072">
    <property type="entry name" value="Response_reg"/>
    <property type="match status" value="1"/>
</dbReference>
<dbReference type="InterPro" id="IPR005467">
    <property type="entry name" value="His_kinase_dom"/>
</dbReference>
<dbReference type="SUPFAM" id="SSF52172">
    <property type="entry name" value="CheY-like"/>
    <property type="match status" value="1"/>
</dbReference>
<dbReference type="PROSITE" id="PS50110">
    <property type="entry name" value="RESPONSE_REGULATORY"/>
    <property type="match status" value="1"/>
</dbReference>
<keyword evidence="4" id="KW-0808">Transferase</keyword>
<dbReference type="InterPro" id="IPR036097">
    <property type="entry name" value="HisK_dim/P_sf"/>
</dbReference>
<evidence type="ECO:0000256" key="6">
    <source>
        <dbReference type="PROSITE-ProRule" id="PRU00169"/>
    </source>
</evidence>
<feature type="transmembrane region" description="Helical" evidence="7">
    <location>
        <begin position="105"/>
        <end position="125"/>
    </location>
</feature>
<dbReference type="CDD" id="cd00082">
    <property type="entry name" value="HisKA"/>
    <property type="match status" value="1"/>
</dbReference>
<protein>
    <recommendedName>
        <fullName evidence="2">histidine kinase</fullName>
        <ecNumber evidence="2">2.7.13.3</ecNumber>
    </recommendedName>
</protein>
<evidence type="ECO:0000313" key="10">
    <source>
        <dbReference type="EMBL" id="MDL5030350.1"/>
    </source>
</evidence>
<proteinExistence type="predicted"/>
<feature type="domain" description="Histidine kinase" evidence="8">
    <location>
        <begin position="246"/>
        <end position="460"/>
    </location>
</feature>
<feature type="transmembrane region" description="Helical" evidence="7">
    <location>
        <begin position="137"/>
        <end position="160"/>
    </location>
</feature>
<dbReference type="InterPro" id="IPR003594">
    <property type="entry name" value="HATPase_dom"/>
</dbReference>
<dbReference type="CDD" id="cd00156">
    <property type="entry name" value="REC"/>
    <property type="match status" value="1"/>
</dbReference>
<reference evidence="10 11" key="1">
    <citation type="submission" date="2023-06" db="EMBL/GenBank/DDBJ databases">
        <title>Pelomonas sp. APW6 16S ribosomal RNA gene genome sequencing and assembly.</title>
        <authorList>
            <person name="Woo H."/>
        </authorList>
    </citation>
    <scope>NUCLEOTIDE SEQUENCE [LARGE SCALE GENOMIC DNA]</scope>
    <source>
        <strain evidence="10 11">APW6</strain>
    </source>
</reference>
<keyword evidence="7" id="KW-0812">Transmembrane</keyword>
<feature type="domain" description="Response regulatory" evidence="9">
    <location>
        <begin position="480"/>
        <end position="594"/>
    </location>
</feature>
<sequence>MSLLAGLAVWTGWRPSPQPEARDEPRILIQQELLRLLAEQSRRMPYPVGLSAFFMALMAALPTRSPWPVLWMVAVLSTLLLRRHVLGRLPQLEHYPVSQRMRWAVMLSLLNGLVFSVALVFAANLSDYERMVQTIMLLGLCAGAVASTAGHLPVFMAFSAPVTLANGLAWLTGGAGAHATVWQDAVMGVLILLFGFMLRNLARDNYRVFCDSVLIRQQQVKSNQQLRAALHQAEQAMQAKTRFLASASHDLRQPMHTLTLFGSALLRRRLDDDSLGVVRNMNLAIDALSGQMDALLDISKLDAEVVPVHAKVFNLGHWLGRLQQEFLPSAQRKRLELTLICPMNAYVDSDPLLLERVVRNLIDNAIKYTQAGQISIVAERRGELWQVSVRDTGCGIAEQEQQKVFDEFYQIGNKERDRAKGLGLGLSIVSRLVDLLDLHLKLESTPGVGSCFTLSIEASDDGPDSQLDAPTDARSLRGLKVLVVDDEELVRKAMCTLLIEMGCLARCAATTREAVLLCMQQAPDLLLIDYRLRGSDDGLSAVRSLRNLVPALPALLISGDTAPQRLRDAQAAGLDLLHKPVRADQLMTAIQRVLADAPHAPSPAREAEDARGTLA</sequence>
<evidence type="ECO:0000256" key="3">
    <source>
        <dbReference type="ARBA" id="ARBA00022553"/>
    </source>
</evidence>
<dbReference type="Proteomes" id="UP001238603">
    <property type="component" value="Unassembled WGS sequence"/>
</dbReference>
<accession>A0ABT7LBW8</accession>
<dbReference type="EC" id="2.7.13.3" evidence="2"/>
<keyword evidence="7" id="KW-1133">Transmembrane helix</keyword>
<dbReference type="Pfam" id="PF00512">
    <property type="entry name" value="HisKA"/>
    <property type="match status" value="1"/>
</dbReference>
<dbReference type="PRINTS" id="PR00344">
    <property type="entry name" value="BCTRLSENSOR"/>
</dbReference>
<dbReference type="Gene3D" id="3.30.565.10">
    <property type="entry name" value="Histidine kinase-like ATPase, C-terminal domain"/>
    <property type="match status" value="1"/>
</dbReference>
<keyword evidence="3 6" id="KW-0597">Phosphoprotein</keyword>
<keyword evidence="5 10" id="KW-0418">Kinase</keyword>
<evidence type="ECO:0000256" key="7">
    <source>
        <dbReference type="SAM" id="Phobius"/>
    </source>
</evidence>
<dbReference type="SMART" id="SM00448">
    <property type="entry name" value="REC"/>
    <property type="match status" value="1"/>
</dbReference>
<evidence type="ECO:0000256" key="2">
    <source>
        <dbReference type="ARBA" id="ARBA00012438"/>
    </source>
</evidence>
<dbReference type="SMART" id="SM00387">
    <property type="entry name" value="HATPase_c"/>
    <property type="match status" value="1"/>
</dbReference>
<evidence type="ECO:0000259" key="8">
    <source>
        <dbReference type="PROSITE" id="PS50109"/>
    </source>
</evidence>
<comment type="caution">
    <text evidence="10">The sequence shown here is derived from an EMBL/GenBank/DDBJ whole genome shotgun (WGS) entry which is preliminary data.</text>
</comment>
<evidence type="ECO:0000256" key="4">
    <source>
        <dbReference type="ARBA" id="ARBA00022679"/>
    </source>
</evidence>
<dbReference type="Gene3D" id="1.10.287.130">
    <property type="match status" value="1"/>
</dbReference>
<evidence type="ECO:0000313" key="11">
    <source>
        <dbReference type="Proteomes" id="UP001238603"/>
    </source>
</evidence>
<dbReference type="EMBL" id="JASVDS010000001">
    <property type="protein sequence ID" value="MDL5030350.1"/>
    <property type="molecule type" value="Genomic_DNA"/>
</dbReference>
<feature type="transmembrane region" description="Helical" evidence="7">
    <location>
        <begin position="180"/>
        <end position="198"/>
    </location>
</feature>
<feature type="modified residue" description="4-aspartylphosphate" evidence="6">
    <location>
        <position position="529"/>
    </location>
</feature>
<dbReference type="PROSITE" id="PS50109">
    <property type="entry name" value="HIS_KIN"/>
    <property type="match status" value="1"/>
</dbReference>
<gene>
    <name evidence="10" type="ORF">QRD43_00415</name>
</gene>
<dbReference type="PANTHER" id="PTHR43047">
    <property type="entry name" value="TWO-COMPONENT HISTIDINE PROTEIN KINASE"/>
    <property type="match status" value="1"/>
</dbReference>
<dbReference type="InterPro" id="IPR003661">
    <property type="entry name" value="HisK_dim/P_dom"/>
</dbReference>
<dbReference type="InterPro" id="IPR011006">
    <property type="entry name" value="CheY-like_superfamily"/>
</dbReference>
<organism evidence="10 11">
    <name type="scientific">Roseateles subflavus</name>
    <dbReference type="NCBI Taxonomy" id="3053353"/>
    <lineage>
        <taxon>Bacteria</taxon>
        <taxon>Pseudomonadati</taxon>
        <taxon>Pseudomonadota</taxon>
        <taxon>Betaproteobacteria</taxon>
        <taxon>Burkholderiales</taxon>
        <taxon>Sphaerotilaceae</taxon>
        <taxon>Roseateles</taxon>
    </lineage>
</organism>
<dbReference type="SMART" id="SM00388">
    <property type="entry name" value="HisKA"/>
    <property type="match status" value="1"/>
</dbReference>
<dbReference type="Gene3D" id="3.40.50.2300">
    <property type="match status" value="1"/>
</dbReference>
<dbReference type="GO" id="GO:0016301">
    <property type="term" value="F:kinase activity"/>
    <property type="evidence" value="ECO:0007669"/>
    <property type="project" value="UniProtKB-KW"/>
</dbReference>
<dbReference type="Pfam" id="PF02518">
    <property type="entry name" value="HATPase_c"/>
    <property type="match status" value="1"/>
</dbReference>
<dbReference type="RefSeq" id="WP_285980490.1">
    <property type="nucleotide sequence ID" value="NZ_JASVDS010000001.1"/>
</dbReference>
<dbReference type="InterPro" id="IPR001789">
    <property type="entry name" value="Sig_transdc_resp-reg_receiver"/>
</dbReference>
<dbReference type="InterPro" id="IPR004358">
    <property type="entry name" value="Sig_transdc_His_kin-like_C"/>
</dbReference>
<evidence type="ECO:0000256" key="5">
    <source>
        <dbReference type="ARBA" id="ARBA00022777"/>
    </source>
</evidence>
<name>A0ABT7LBW8_9BURK</name>
<keyword evidence="7" id="KW-0472">Membrane</keyword>
<evidence type="ECO:0000256" key="1">
    <source>
        <dbReference type="ARBA" id="ARBA00000085"/>
    </source>
</evidence>
<dbReference type="PANTHER" id="PTHR43047:SF9">
    <property type="entry name" value="HISTIDINE KINASE"/>
    <property type="match status" value="1"/>
</dbReference>